<comment type="caution">
    <text evidence="2">The sequence shown here is derived from an EMBL/GenBank/DDBJ whole genome shotgun (WGS) entry which is preliminary data.</text>
</comment>
<evidence type="ECO:0000313" key="3">
    <source>
        <dbReference type="Proteomes" id="UP001221898"/>
    </source>
</evidence>
<feature type="region of interest" description="Disordered" evidence="1">
    <location>
        <begin position="1"/>
        <end position="48"/>
    </location>
</feature>
<dbReference type="EMBL" id="JAINUG010000102">
    <property type="protein sequence ID" value="KAJ8396865.1"/>
    <property type="molecule type" value="Genomic_DNA"/>
</dbReference>
<dbReference type="Proteomes" id="UP001221898">
    <property type="component" value="Unassembled WGS sequence"/>
</dbReference>
<evidence type="ECO:0000256" key="1">
    <source>
        <dbReference type="SAM" id="MobiDB-lite"/>
    </source>
</evidence>
<proteinExistence type="predicted"/>
<accession>A0AAD7S6F3</accession>
<dbReference type="AlphaFoldDB" id="A0AAD7S6F3"/>
<reference evidence="2" key="1">
    <citation type="journal article" date="2023" name="Science">
        <title>Genome structures resolve the early diversification of teleost fishes.</title>
        <authorList>
            <person name="Parey E."/>
            <person name="Louis A."/>
            <person name="Montfort J."/>
            <person name="Bouchez O."/>
            <person name="Roques C."/>
            <person name="Iampietro C."/>
            <person name="Lluch J."/>
            <person name="Castinel A."/>
            <person name="Donnadieu C."/>
            <person name="Desvignes T."/>
            <person name="Floi Bucao C."/>
            <person name="Jouanno E."/>
            <person name="Wen M."/>
            <person name="Mejri S."/>
            <person name="Dirks R."/>
            <person name="Jansen H."/>
            <person name="Henkel C."/>
            <person name="Chen W.J."/>
            <person name="Zahm M."/>
            <person name="Cabau C."/>
            <person name="Klopp C."/>
            <person name="Thompson A.W."/>
            <person name="Robinson-Rechavi M."/>
            <person name="Braasch I."/>
            <person name="Lecointre G."/>
            <person name="Bobe J."/>
            <person name="Postlethwait J.H."/>
            <person name="Berthelot C."/>
            <person name="Roest Crollius H."/>
            <person name="Guiguen Y."/>
        </authorList>
    </citation>
    <scope>NUCLEOTIDE SEQUENCE</scope>
    <source>
        <strain evidence="2">NC1722</strain>
    </source>
</reference>
<evidence type="ECO:0000313" key="2">
    <source>
        <dbReference type="EMBL" id="KAJ8396865.1"/>
    </source>
</evidence>
<feature type="compositionally biased region" description="Low complexity" evidence="1">
    <location>
        <begin position="23"/>
        <end position="35"/>
    </location>
</feature>
<gene>
    <name evidence="2" type="ORF">AAFF_G00011880</name>
</gene>
<sequence>MSGEEVSRAANEVTSARPRDSGLAEAPAPGLEATPTPAPAPAPGPVHSNNYAPFQPGCYAFACGDAKNDGEGEALKSPVRQTNRYRSAGTDRYEGVRELRYLLLVEFRDAPSRK</sequence>
<keyword evidence="3" id="KW-1185">Reference proteome</keyword>
<organism evidence="2 3">
    <name type="scientific">Aldrovandia affinis</name>
    <dbReference type="NCBI Taxonomy" id="143900"/>
    <lineage>
        <taxon>Eukaryota</taxon>
        <taxon>Metazoa</taxon>
        <taxon>Chordata</taxon>
        <taxon>Craniata</taxon>
        <taxon>Vertebrata</taxon>
        <taxon>Euteleostomi</taxon>
        <taxon>Actinopterygii</taxon>
        <taxon>Neopterygii</taxon>
        <taxon>Teleostei</taxon>
        <taxon>Notacanthiformes</taxon>
        <taxon>Halosauridae</taxon>
        <taxon>Aldrovandia</taxon>
    </lineage>
</organism>
<name>A0AAD7S6F3_9TELE</name>
<protein>
    <submittedName>
        <fullName evidence="2">Uncharacterized protein</fullName>
    </submittedName>
</protein>